<dbReference type="EMBL" id="BMAT01005283">
    <property type="protein sequence ID" value="GFR90493.1"/>
    <property type="molecule type" value="Genomic_DNA"/>
</dbReference>
<name>A0AAV4GY78_9GAST</name>
<reference evidence="6 7" key="1">
    <citation type="journal article" date="2021" name="Elife">
        <title>Chloroplast acquisition without the gene transfer in kleptoplastic sea slugs, Plakobranchus ocellatus.</title>
        <authorList>
            <person name="Maeda T."/>
            <person name="Takahashi S."/>
            <person name="Yoshida T."/>
            <person name="Shimamura S."/>
            <person name="Takaki Y."/>
            <person name="Nagai Y."/>
            <person name="Toyoda A."/>
            <person name="Suzuki Y."/>
            <person name="Arimoto A."/>
            <person name="Ishii H."/>
            <person name="Satoh N."/>
            <person name="Nishiyama T."/>
            <person name="Hasebe M."/>
            <person name="Maruyama T."/>
            <person name="Minagawa J."/>
            <person name="Obokata J."/>
            <person name="Shigenobu S."/>
        </authorList>
    </citation>
    <scope>NUCLEOTIDE SEQUENCE [LARGE SCALE GENOMIC DNA]</scope>
</reference>
<keyword evidence="7" id="KW-1185">Reference proteome</keyword>
<protein>
    <submittedName>
        <fullName evidence="6">G1/S-specific cyclin-D1</fullName>
    </submittedName>
</protein>
<dbReference type="InterPro" id="IPR048258">
    <property type="entry name" value="Cyclins_cyclin-box"/>
</dbReference>
<keyword evidence="1" id="KW-0132">Cell division</keyword>
<sequence>MAEAVHEDRVVPDEQRQLEQLGEHLMSDELGHRQLLSGELTQQLVPEHERVASDEIRDLGLVCNEVFPDFPPSGFMLPSQTRAPMLRYRVQEDDVVLVKDLLSNPDMLSTVLDLDRKHVPKGYTNEQIFGPELPGSQMFNQRKRRMILEWIMEVITELKLDHSVYFAAVNYLDRVMTCGSETVSQDFFQLLGAACMWLASKVFDCMLVDPKVVCFYTNHAYGVCQLLSMEEFVIETLQWRLYVAVPFNFWDFILFNIPIFKYYYDVEEMRNQVTELSFYLARIFTTRNALSAVIRPSMVAAAAVCVPIARIETQRMEVAESDMIDKILDGILTLYGLQAGHQFSLIKKHLKLISRQMTYLEDFDVMCAQIKLRHQQMQFIQRRREEQEDIDVLGLGGGDRD</sequence>
<dbReference type="Proteomes" id="UP000762676">
    <property type="component" value="Unassembled WGS sequence"/>
</dbReference>
<evidence type="ECO:0000256" key="2">
    <source>
        <dbReference type="ARBA" id="ARBA00023127"/>
    </source>
</evidence>
<comment type="similarity">
    <text evidence="4">Belongs to the cyclin family.</text>
</comment>
<keyword evidence="3" id="KW-0131">Cell cycle</keyword>
<dbReference type="InterPro" id="IPR013763">
    <property type="entry name" value="Cyclin-like_dom"/>
</dbReference>
<evidence type="ECO:0000256" key="4">
    <source>
        <dbReference type="RuleBase" id="RU000383"/>
    </source>
</evidence>
<keyword evidence="2 4" id="KW-0195">Cyclin</keyword>
<dbReference type="PANTHER" id="PTHR10177">
    <property type="entry name" value="CYCLINS"/>
    <property type="match status" value="1"/>
</dbReference>
<dbReference type="GO" id="GO:0051301">
    <property type="term" value="P:cell division"/>
    <property type="evidence" value="ECO:0007669"/>
    <property type="project" value="UniProtKB-KW"/>
</dbReference>
<proteinExistence type="inferred from homology"/>
<dbReference type="AlphaFoldDB" id="A0AAV4GY78"/>
<dbReference type="SMART" id="SM00385">
    <property type="entry name" value="CYCLIN"/>
    <property type="match status" value="1"/>
</dbReference>
<dbReference type="InterPro" id="IPR036915">
    <property type="entry name" value="Cyclin-like_sf"/>
</dbReference>
<dbReference type="InterPro" id="IPR039361">
    <property type="entry name" value="Cyclin"/>
</dbReference>
<feature type="domain" description="Cyclin-like" evidence="5">
    <location>
        <begin position="149"/>
        <end position="235"/>
    </location>
</feature>
<comment type="caution">
    <text evidence="6">The sequence shown here is derived from an EMBL/GenBank/DDBJ whole genome shotgun (WGS) entry which is preliminary data.</text>
</comment>
<evidence type="ECO:0000259" key="5">
    <source>
        <dbReference type="SMART" id="SM00385"/>
    </source>
</evidence>
<gene>
    <name evidence="6" type="ORF">ElyMa_002569600</name>
</gene>
<dbReference type="FunFam" id="1.10.472.10:FF:000057">
    <property type="entry name" value="Cyclin N-terminal domain containing 2"/>
    <property type="match status" value="1"/>
</dbReference>
<accession>A0AAV4GY78</accession>
<evidence type="ECO:0000256" key="3">
    <source>
        <dbReference type="ARBA" id="ARBA00023306"/>
    </source>
</evidence>
<dbReference type="PROSITE" id="PS00292">
    <property type="entry name" value="CYCLINS"/>
    <property type="match status" value="1"/>
</dbReference>
<evidence type="ECO:0000313" key="7">
    <source>
        <dbReference type="Proteomes" id="UP000762676"/>
    </source>
</evidence>
<evidence type="ECO:0000313" key="6">
    <source>
        <dbReference type="EMBL" id="GFR90493.1"/>
    </source>
</evidence>
<dbReference type="Gene3D" id="1.10.472.10">
    <property type="entry name" value="Cyclin-like"/>
    <property type="match status" value="2"/>
</dbReference>
<dbReference type="SUPFAM" id="SSF47954">
    <property type="entry name" value="Cyclin-like"/>
    <property type="match status" value="1"/>
</dbReference>
<dbReference type="Pfam" id="PF00134">
    <property type="entry name" value="Cyclin_N"/>
    <property type="match status" value="1"/>
</dbReference>
<evidence type="ECO:0000256" key="1">
    <source>
        <dbReference type="ARBA" id="ARBA00022618"/>
    </source>
</evidence>
<dbReference type="InterPro" id="IPR006671">
    <property type="entry name" value="Cyclin_N"/>
</dbReference>
<organism evidence="6 7">
    <name type="scientific">Elysia marginata</name>
    <dbReference type="NCBI Taxonomy" id="1093978"/>
    <lineage>
        <taxon>Eukaryota</taxon>
        <taxon>Metazoa</taxon>
        <taxon>Spiralia</taxon>
        <taxon>Lophotrochozoa</taxon>
        <taxon>Mollusca</taxon>
        <taxon>Gastropoda</taxon>
        <taxon>Heterobranchia</taxon>
        <taxon>Euthyneura</taxon>
        <taxon>Panpulmonata</taxon>
        <taxon>Sacoglossa</taxon>
        <taxon>Placobranchoidea</taxon>
        <taxon>Plakobranchidae</taxon>
        <taxon>Elysia</taxon>
    </lineage>
</organism>